<dbReference type="KEGG" id="psw:LK03_09435"/>
<dbReference type="RefSeq" id="WP_038412071.1">
    <property type="nucleotide sequence ID" value="NZ_CP009455.1"/>
</dbReference>
<sequence length="86" mass="9193">MQRIYEPENLMEAQMLVGMLANEGIEVFLIGRDLVGAAGELPIQGLLGLAVADEQAGYARQLIDAYNAAQPVLGDEPDSYPGTLIC</sequence>
<accession>A0A089WQQ0</accession>
<evidence type="ECO:0000313" key="3">
    <source>
        <dbReference type="Proteomes" id="UP000029493"/>
    </source>
</evidence>
<dbReference type="EMBL" id="CP009455">
    <property type="protein sequence ID" value="AIR89489.1"/>
    <property type="molecule type" value="Genomic_DNA"/>
</dbReference>
<proteinExistence type="predicted"/>
<evidence type="ECO:0000259" key="1">
    <source>
        <dbReference type="Pfam" id="PF09413"/>
    </source>
</evidence>
<dbReference type="Proteomes" id="UP000029493">
    <property type="component" value="Chromosome"/>
</dbReference>
<feature type="domain" description="DUF2007" evidence="1">
    <location>
        <begin position="1"/>
        <end position="65"/>
    </location>
</feature>
<dbReference type="AlphaFoldDB" id="A0A089WQQ0"/>
<reference evidence="2 3" key="1">
    <citation type="submission" date="2014-09" db="EMBL/GenBank/DDBJ databases">
        <authorList>
            <person name="Chan K.-G."/>
        </authorList>
    </citation>
    <scope>NUCLEOTIDE SEQUENCE [LARGE SCALE GENOMIC DNA]</scope>
    <source>
        <strain evidence="2 3">ND07</strain>
    </source>
</reference>
<dbReference type="InterPro" id="IPR018551">
    <property type="entry name" value="DUF2007"/>
</dbReference>
<organism evidence="2 3">
    <name type="scientific">Pseudomonas cremoricolorata</name>
    <dbReference type="NCBI Taxonomy" id="157783"/>
    <lineage>
        <taxon>Bacteria</taxon>
        <taxon>Pseudomonadati</taxon>
        <taxon>Pseudomonadota</taxon>
        <taxon>Gammaproteobacteria</taxon>
        <taxon>Pseudomonadales</taxon>
        <taxon>Pseudomonadaceae</taxon>
        <taxon>Pseudomonas</taxon>
    </lineage>
</organism>
<keyword evidence="3" id="KW-1185">Reference proteome</keyword>
<dbReference type="OrthoDB" id="6197669at2"/>
<evidence type="ECO:0000313" key="2">
    <source>
        <dbReference type="EMBL" id="AIR89489.1"/>
    </source>
</evidence>
<dbReference type="Pfam" id="PF09413">
    <property type="entry name" value="DUF2007"/>
    <property type="match status" value="1"/>
</dbReference>
<gene>
    <name evidence="2" type="ORF">LK03_09435</name>
</gene>
<dbReference type="STRING" id="157783.LK03_09435"/>
<name>A0A089WQQ0_9PSED</name>
<protein>
    <recommendedName>
        <fullName evidence="1">DUF2007 domain-containing protein</fullName>
    </recommendedName>
</protein>
<dbReference type="eggNOG" id="ENOG5033DJM">
    <property type="taxonomic scope" value="Bacteria"/>
</dbReference>